<proteinExistence type="predicted"/>
<sequence length="81" mass="9233">MAIMSDPIPLPIPPHLVREARLYAKPGSDLDAVCYVLQDYPNLVADLRRLRARVHQLDDEAADLDRRVERLQAACRDILDL</sequence>
<organism evidence="3 4">
    <name type="scientific">Metapseudomonas otitidis</name>
    <dbReference type="NCBI Taxonomy" id="319939"/>
    <lineage>
        <taxon>Bacteria</taxon>
        <taxon>Pseudomonadati</taxon>
        <taxon>Pseudomonadota</taxon>
        <taxon>Gammaproteobacteria</taxon>
        <taxon>Pseudomonadales</taxon>
        <taxon>Pseudomonadaceae</taxon>
        <taxon>Metapseudomonas</taxon>
    </lineage>
</organism>
<dbReference type="EMBL" id="WTFN01000024">
    <property type="protein sequence ID" value="MWK56680.1"/>
    <property type="molecule type" value="Genomic_DNA"/>
</dbReference>
<protein>
    <submittedName>
        <fullName evidence="3">Uncharacterized protein</fullName>
    </submittedName>
</protein>
<dbReference type="EMBL" id="WTFN01000024">
    <property type="protein sequence ID" value="MWK56691.1"/>
    <property type="molecule type" value="Genomic_DNA"/>
</dbReference>
<comment type="caution">
    <text evidence="3">The sequence shown here is derived from an EMBL/GenBank/DDBJ whole genome shotgun (WGS) entry which is preliminary data.</text>
</comment>
<evidence type="ECO:0000256" key="1">
    <source>
        <dbReference type="SAM" id="Coils"/>
    </source>
</evidence>
<gene>
    <name evidence="2" type="ORF">GO594_11895</name>
    <name evidence="3" type="ORF">GO594_11950</name>
</gene>
<name>A0A7X3KTL8_9GAMM</name>
<reference evidence="3 4" key="1">
    <citation type="submission" date="2019-12" db="EMBL/GenBank/DDBJ databases">
        <title>Draft genome sequence of Pseudomonas otitidis recovered from a chicken carcass.</title>
        <authorList>
            <person name="Vieira T.R."/>
            <person name="Oliviera E.F.C."/>
            <person name="Silva N.M.V."/>
            <person name="Sambrano G.E."/>
            <person name="Cibulski S.P."/>
            <person name="Cardoso M.R.I."/>
        </authorList>
    </citation>
    <scope>NUCLEOTIDE SEQUENCE [LARGE SCALE GENOMIC DNA]</scope>
    <source>
        <strain evidence="3 4">25_K</strain>
    </source>
</reference>
<keyword evidence="1" id="KW-0175">Coiled coil</keyword>
<evidence type="ECO:0000313" key="2">
    <source>
        <dbReference type="EMBL" id="MWK56680.1"/>
    </source>
</evidence>
<dbReference type="Proteomes" id="UP000461288">
    <property type="component" value="Unassembled WGS sequence"/>
</dbReference>
<feature type="coiled-coil region" evidence="1">
    <location>
        <begin position="47"/>
        <end position="74"/>
    </location>
</feature>
<accession>A0A7X3KTL8</accession>
<evidence type="ECO:0000313" key="4">
    <source>
        <dbReference type="Proteomes" id="UP000461288"/>
    </source>
</evidence>
<dbReference type="AlphaFoldDB" id="A0A7X3KTL8"/>
<evidence type="ECO:0000313" key="3">
    <source>
        <dbReference type="EMBL" id="MWK56691.1"/>
    </source>
</evidence>